<feature type="compositionally biased region" description="Gly residues" evidence="5">
    <location>
        <begin position="47"/>
        <end position="56"/>
    </location>
</feature>
<feature type="DNA-binding region" description="HMG box" evidence="3">
    <location>
        <begin position="73"/>
        <end position="141"/>
    </location>
</feature>
<evidence type="ECO:0000256" key="2">
    <source>
        <dbReference type="ARBA" id="ARBA00023242"/>
    </source>
</evidence>
<evidence type="ECO:0000256" key="3">
    <source>
        <dbReference type="PROSITE-ProRule" id="PRU00267"/>
    </source>
</evidence>
<reference evidence="7" key="1">
    <citation type="submission" date="2020-11" db="EMBL/GenBank/DDBJ databases">
        <authorList>
            <person name="Tran Van P."/>
        </authorList>
    </citation>
    <scope>NUCLEOTIDE SEQUENCE</scope>
</reference>
<feature type="domain" description="HMG box" evidence="6">
    <location>
        <begin position="73"/>
        <end position="141"/>
    </location>
</feature>
<dbReference type="PANTHER" id="PTHR46040:SF3">
    <property type="entry name" value="HIGH MOBILITY GROUP PROTEIN 2"/>
    <property type="match status" value="1"/>
</dbReference>
<protein>
    <recommendedName>
        <fullName evidence="6">HMG box domain-containing protein</fullName>
    </recommendedName>
</protein>
<evidence type="ECO:0000313" key="8">
    <source>
        <dbReference type="Proteomes" id="UP000759131"/>
    </source>
</evidence>
<feature type="compositionally biased region" description="Acidic residues" evidence="5">
    <location>
        <begin position="1"/>
        <end position="11"/>
    </location>
</feature>
<evidence type="ECO:0000259" key="6">
    <source>
        <dbReference type="PROSITE" id="PS50118"/>
    </source>
</evidence>
<dbReference type="EMBL" id="CAJPIZ010011464">
    <property type="protein sequence ID" value="CAG2113161.1"/>
    <property type="molecule type" value="Genomic_DNA"/>
</dbReference>
<keyword evidence="8" id="KW-1185">Reference proteome</keyword>
<feature type="compositionally biased region" description="Gly residues" evidence="5">
    <location>
        <begin position="173"/>
        <end position="184"/>
    </location>
</feature>
<dbReference type="PANTHER" id="PTHR46040">
    <property type="entry name" value="HIGH MOBILITY GROUP PROTEIN 2"/>
    <property type="match status" value="1"/>
</dbReference>
<dbReference type="GO" id="GO:0005634">
    <property type="term" value="C:nucleus"/>
    <property type="evidence" value="ECO:0007669"/>
    <property type="project" value="UniProtKB-UniRule"/>
</dbReference>
<feature type="coiled-coil region" evidence="4">
    <location>
        <begin position="123"/>
        <end position="169"/>
    </location>
</feature>
<keyword evidence="1 3" id="KW-0238">DNA-binding</keyword>
<gene>
    <name evidence="7" type="ORF">OSB1V03_LOCUS13133</name>
</gene>
<dbReference type="CDD" id="cd21980">
    <property type="entry name" value="HMG-box_HMG20"/>
    <property type="match status" value="1"/>
</dbReference>
<evidence type="ECO:0000256" key="5">
    <source>
        <dbReference type="SAM" id="MobiDB-lite"/>
    </source>
</evidence>
<proteinExistence type="predicted"/>
<dbReference type="Proteomes" id="UP000759131">
    <property type="component" value="Unassembled WGS sequence"/>
</dbReference>
<evidence type="ECO:0000313" key="7">
    <source>
        <dbReference type="EMBL" id="CAD7632731.1"/>
    </source>
</evidence>
<feature type="coiled-coil region" evidence="4">
    <location>
        <begin position="235"/>
        <end position="290"/>
    </location>
</feature>
<dbReference type="Gene3D" id="1.10.30.10">
    <property type="entry name" value="High mobility group box domain"/>
    <property type="match status" value="1"/>
</dbReference>
<dbReference type="InterPro" id="IPR051965">
    <property type="entry name" value="ChromReg_NeuronalGeneExpr"/>
</dbReference>
<feature type="region of interest" description="Disordered" evidence="5">
    <location>
        <begin position="171"/>
        <end position="205"/>
    </location>
</feature>
<dbReference type="InterPro" id="IPR036910">
    <property type="entry name" value="HMG_box_dom_sf"/>
</dbReference>
<dbReference type="AlphaFoldDB" id="A0A7R9L2F5"/>
<sequence>MANNDSNEEYMESDKRKSTVGAAKRRASADGPAKGSGAQKGGDKGSATGGDGGGGNAAKKHKRGKQMRDQNAPRAPLNGYVRYLNSNRERAKAANPGLSFADITKVLAAEWTAMSADQKRHYLDEAERAKEVYMKELQEYQRTEAYQEFQQKQRQRKEQKQQLKAAAAAAAAGGSGGQSSGGANSGNASNAAAGAGGRHGSNSNADENQELMMETMNSGSTLDLPIFTEEFLDHNRVRESELRSLRKLNTEYEEQNAILSKHIDNMKSAIEKLEVEAVQQRTNNQTLSQHIQHVRQVLVKAFAAVAIPGTAETPTADTIDDYMVRLHGKLTAKERNRDTESVADRVRGIVATIDYSFH</sequence>
<evidence type="ECO:0000256" key="4">
    <source>
        <dbReference type="SAM" id="Coils"/>
    </source>
</evidence>
<dbReference type="EMBL" id="OC866039">
    <property type="protein sequence ID" value="CAD7632731.1"/>
    <property type="molecule type" value="Genomic_DNA"/>
</dbReference>
<dbReference type="SUPFAM" id="SSF47095">
    <property type="entry name" value="HMG-box"/>
    <property type="match status" value="1"/>
</dbReference>
<dbReference type="GO" id="GO:0003677">
    <property type="term" value="F:DNA binding"/>
    <property type="evidence" value="ECO:0007669"/>
    <property type="project" value="UniProtKB-UniRule"/>
</dbReference>
<evidence type="ECO:0000256" key="1">
    <source>
        <dbReference type="ARBA" id="ARBA00023125"/>
    </source>
</evidence>
<dbReference type="InterPro" id="IPR009071">
    <property type="entry name" value="HMG_box_dom"/>
</dbReference>
<dbReference type="OrthoDB" id="3213154at2759"/>
<dbReference type="SMART" id="SM00398">
    <property type="entry name" value="HMG"/>
    <property type="match status" value="1"/>
</dbReference>
<keyword evidence="2 3" id="KW-0539">Nucleus</keyword>
<organism evidence="7">
    <name type="scientific">Medioppia subpectinata</name>
    <dbReference type="NCBI Taxonomy" id="1979941"/>
    <lineage>
        <taxon>Eukaryota</taxon>
        <taxon>Metazoa</taxon>
        <taxon>Ecdysozoa</taxon>
        <taxon>Arthropoda</taxon>
        <taxon>Chelicerata</taxon>
        <taxon>Arachnida</taxon>
        <taxon>Acari</taxon>
        <taxon>Acariformes</taxon>
        <taxon>Sarcoptiformes</taxon>
        <taxon>Oribatida</taxon>
        <taxon>Brachypylina</taxon>
        <taxon>Oppioidea</taxon>
        <taxon>Oppiidae</taxon>
        <taxon>Medioppia</taxon>
    </lineage>
</organism>
<dbReference type="Pfam" id="PF00505">
    <property type="entry name" value="HMG_box"/>
    <property type="match status" value="1"/>
</dbReference>
<dbReference type="GO" id="GO:0010468">
    <property type="term" value="P:regulation of gene expression"/>
    <property type="evidence" value="ECO:0007669"/>
    <property type="project" value="TreeGrafter"/>
</dbReference>
<accession>A0A7R9L2F5</accession>
<dbReference type="PRINTS" id="PR00886">
    <property type="entry name" value="HIGHMOBLTY12"/>
</dbReference>
<keyword evidence="4" id="KW-0175">Coiled coil</keyword>
<feature type="region of interest" description="Disordered" evidence="5">
    <location>
        <begin position="1"/>
        <end position="79"/>
    </location>
</feature>
<dbReference type="PROSITE" id="PS50118">
    <property type="entry name" value="HMG_BOX_2"/>
    <property type="match status" value="1"/>
</dbReference>
<name>A0A7R9L2F5_9ACAR</name>